<reference evidence="3" key="1">
    <citation type="journal article" date="2007" name="Plant Cell">
        <title>Dothideomycete-plant interactions illuminated by genome sequencing and EST analysis of the wheat pathogen Stagonospora nodorum.</title>
        <authorList>
            <person name="Hane J.K."/>
            <person name="Lowe R.G."/>
            <person name="Solomon P.S."/>
            <person name="Tan K.C."/>
            <person name="Schoch C.L."/>
            <person name="Spatafora J.W."/>
            <person name="Crous P.W."/>
            <person name="Kodira C."/>
            <person name="Birren B.W."/>
            <person name="Galagan J.E."/>
            <person name="Torriani S.F."/>
            <person name="McDonald B.A."/>
            <person name="Oliver R.P."/>
        </authorList>
    </citation>
    <scope>NUCLEOTIDE SEQUENCE [LARGE SCALE GENOMIC DNA]</scope>
    <source>
        <strain evidence="3">SN15 / ATCC MYA-4574 / FGSC 10173</strain>
    </source>
</reference>
<dbReference type="InParanoid" id="Q0TVE2"/>
<sequence>MSAQPNSRAQASGSLPDTQTQAGPSNQKNAQRIQETPEVEQRFEEIDDEFEDVVTGQNNPDEPKSPSSATANLLSRLERLFTQQNRNLRLDSRQCSSSWLNKKLVYRVRNKQSGLVRLLDLLKLLNSIKSISSHPFLVSIQSKG</sequence>
<proteinExistence type="predicted"/>
<feature type="compositionally biased region" description="Polar residues" evidence="1">
    <location>
        <begin position="1"/>
        <end position="34"/>
    </location>
</feature>
<evidence type="ECO:0000313" key="2">
    <source>
        <dbReference type="EMBL" id="EAT76127.2"/>
    </source>
</evidence>
<accession>Q0TVE2</accession>
<organism evidence="2 3">
    <name type="scientific">Phaeosphaeria nodorum (strain SN15 / ATCC MYA-4574 / FGSC 10173)</name>
    <name type="common">Glume blotch fungus</name>
    <name type="synonym">Parastagonospora nodorum</name>
    <dbReference type="NCBI Taxonomy" id="321614"/>
    <lineage>
        <taxon>Eukaryota</taxon>
        <taxon>Fungi</taxon>
        <taxon>Dikarya</taxon>
        <taxon>Ascomycota</taxon>
        <taxon>Pezizomycotina</taxon>
        <taxon>Dothideomycetes</taxon>
        <taxon>Pleosporomycetidae</taxon>
        <taxon>Pleosporales</taxon>
        <taxon>Pleosporineae</taxon>
        <taxon>Phaeosphaeriaceae</taxon>
        <taxon>Parastagonospora</taxon>
    </lineage>
</organism>
<dbReference type="EMBL" id="CH445373">
    <property type="protein sequence ID" value="EAT76127.2"/>
    <property type="molecule type" value="Genomic_DNA"/>
</dbReference>
<name>Q0TVE2_PHANO</name>
<protein>
    <submittedName>
        <fullName evidence="2">Uncharacterized protein</fullName>
    </submittedName>
</protein>
<dbReference type="VEuPathDB" id="FungiDB:JI435_165220"/>
<feature type="compositionally biased region" description="Polar residues" evidence="1">
    <location>
        <begin position="55"/>
        <end position="69"/>
    </location>
</feature>
<evidence type="ECO:0000256" key="1">
    <source>
        <dbReference type="SAM" id="MobiDB-lite"/>
    </source>
</evidence>
<dbReference type="RefSeq" id="XP_001806633.1">
    <property type="nucleotide sequence ID" value="XM_001806581.1"/>
</dbReference>
<gene>
    <name evidence="2" type="ORF">SNOG_16522</name>
</gene>
<dbReference type="GeneID" id="5983565"/>
<dbReference type="AlphaFoldDB" id="Q0TVE2"/>
<dbReference type="KEGG" id="pno:SNOG_16522"/>
<feature type="region of interest" description="Disordered" evidence="1">
    <location>
        <begin position="1"/>
        <end position="69"/>
    </location>
</feature>
<evidence type="ECO:0000313" key="3">
    <source>
        <dbReference type="Proteomes" id="UP000001055"/>
    </source>
</evidence>
<dbReference type="Proteomes" id="UP000001055">
    <property type="component" value="Unassembled WGS sequence"/>
</dbReference>